<dbReference type="FunFam" id="1.10.390.10:FF:000016">
    <property type="entry name" value="Glutamyl aminopeptidase"/>
    <property type="match status" value="1"/>
</dbReference>
<keyword evidence="11 19" id="KW-1133">Transmembrane helix</keyword>
<dbReference type="EC" id="3.4.11.-" evidence="19"/>
<evidence type="ECO:0000256" key="13">
    <source>
        <dbReference type="ARBA" id="ARBA00023136"/>
    </source>
</evidence>
<evidence type="ECO:0000256" key="11">
    <source>
        <dbReference type="ARBA" id="ARBA00022989"/>
    </source>
</evidence>
<dbReference type="GO" id="GO:0005737">
    <property type="term" value="C:cytoplasm"/>
    <property type="evidence" value="ECO:0007669"/>
    <property type="project" value="TreeGrafter"/>
</dbReference>
<evidence type="ECO:0000256" key="17">
    <source>
        <dbReference type="PIRSR" id="PIRSR634016-3"/>
    </source>
</evidence>
<evidence type="ECO:0000256" key="20">
    <source>
        <dbReference type="SAM" id="MobiDB-lite"/>
    </source>
</evidence>
<evidence type="ECO:0000256" key="7">
    <source>
        <dbReference type="ARBA" id="ARBA00022723"/>
    </source>
</evidence>
<keyword evidence="26" id="KW-1185">Reference proteome</keyword>
<evidence type="ECO:0000256" key="10">
    <source>
        <dbReference type="ARBA" id="ARBA00022968"/>
    </source>
</evidence>
<keyword evidence="4" id="KW-1003">Cell membrane</keyword>
<feature type="site" description="Transition state stabilizer" evidence="18">
    <location>
        <position position="495"/>
    </location>
</feature>
<evidence type="ECO:0000256" key="18">
    <source>
        <dbReference type="PIRSR" id="PIRSR634016-4"/>
    </source>
</evidence>
<feature type="region of interest" description="Disordered" evidence="20">
    <location>
        <begin position="1"/>
        <end position="22"/>
    </location>
</feature>
<dbReference type="HOGENOM" id="CLU_003705_2_0_1"/>
<keyword evidence="5 19" id="KW-0645">Protease</keyword>
<dbReference type="InterPro" id="IPR027268">
    <property type="entry name" value="Peptidase_M4/M1_CTD_sf"/>
</dbReference>
<keyword evidence="6 19" id="KW-0812">Transmembrane</keyword>
<dbReference type="MEROPS" id="M01.A12"/>
<dbReference type="PANTHER" id="PTHR11533:SF301">
    <property type="entry name" value="AMINOPEPTIDASE"/>
    <property type="match status" value="1"/>
</dbReference>
<keyword evidence="7 17" id="KW-0479">Metal-binding</keyword>
<comment type="cofactor">
    <cofactor evidence="17 19">
        <name>Zn(2+)</name>
        <dbReference type="ChEBI" id="CHEBI:29105"/>
    </cofactor>
    <text evidence="17 19">Binds 1 zinc ion per subunit.</text>
</comment>
<evidence type="ECO:0000256" key="2">
    <source>
        <dbReference type="ARBA" id="ARBA00004606"/>
    </source>
</evidence>
<dbReference type="OMA" id="EETEYMP"/>
<evidence type="ECO:0000259" key="21">
    <source>
        <dbReference type="Pfam" id="PF01433"/>
    </source>
</evidence>
<proteinExistence type="inferred from homology"/>
<dbReference type="GO" id="GO:0006508">
    <property type="term" value="P:proteolysis"/>
    <property type="evidence" value="ECO:0007669"/>
    <property type="project" value="UniProtKB-KW"/>
</dbReference>
<dbReference type="Pfam" id="PF17900">
    <property type="entry name" value="Peptidase_M1_N"/>
    <property type="match status" value="1"/>
</dbReference>
<protein>
    <recommendedName>
        <fullName evidence="19">Aminopeptidase</fullName>
        <ecNumber evidence="19">3.4.11.-</ecNumber>
    </recommendedName>
</protein>
<dbReference type="GO" id="GO:0043171">
    <property type="term" value="P:peptide catabolic process"/>
    <property type="evidence" value="ECO:0007669"/>
    <property type="project" value="TreeGrafter"/>
</dbReference>
<evidence type="ECO:0000256" key="9">
    <source>
        <dbReference type="ARBA" id="ARBA00022833"/>
    </source>
</evidence>
<feature type="binding site" evidence="17">
    <location>
        <position position="413"/>
    </location>
    <ligand>
        <name>Zn(2+)</name>
        <dbReference type="ChEBI" id="CHEBI:29105"/>
        <note>catalytic</note>
    </ligand>
</feature>
<evidence type="ECO:0000259" key="23">
    <source>
        <dbReference type="Pfam" id="PF17900"/>
    </source>
</evidence>
<evidence type="ECO:0000256" key="15">
    <source>
        <dbReference type="ARBA" id="ARBA00023180"/>
    </source>
</evidence>
<dbReference type="Gene3D" id="2.60.40.1730">
    <property type="entry name" value="tricorn interacting facor f3 domain"/>
    <property type="match status" value="1"/>
</dbReference>
<dbReference type="PANTHER" id="PTHR11533">
    <property type="entry name" value="PROTEASE M1 ZINC METALLOPROTEASE"/>
    <property type="match status" value="1"/>
</dbReference>
<dbReference type="GO" id="GO:0005615">
    <property type="term" value="C:extracellular space"/>
    <property type="evidence" value="ECO:0007669"/>
    <property type="project" value="TreeGrafter"/>
</dbReference>
<evidence type="ECO:0000313" key="24">
    <source>
        <dbReference type="EMBL" id="ELU00955.1"/>
    </source>
</evidence>
<evidence type="ECO:0000256" key="1">
    <source>
        <dbReference type="ARBA" id="ARBA00004236"/>
    </source>
</evidence>
<dbReference type="InterPro" id="IPR050344">
    <property type="entry name" value="Peptidase_M1_aminopeptidases"/>
</dbReference>
<dbReference type="SUPFAM" id="SSF55486">
    <property type="entry name" value="Metalloproteases ('zincins'), catalytic domain"/>
    <property type="match status" value="1"/>
</dbReference>
<dbReference type="SUPFAM" id="SSF63737">
    <property type="entry name" value="Leukotriene A4 hydrolase N-terminal domain"/>
    <property type="match status" value="1"/>
</dbReference>
<evidence type="ECO:0000256" key="3">
    <source>
        <dbReference type="ARBA" id="ARBA00010136"/>
    </source>
</evidence>
<feature type="domain" description="Peptidase M1 membrane alanine aminopeptidase" evidence="21">
    <location>
        <begin position="363"/>
        <end position="559"/>
    </location>
</feature>
<dbReference type="EMBL" id="AMQN01009494">
    <property type="status" value="NOT_ANNOTATED_CDS"/>
    <property type="molecule type" value="Genomic_DNA"/>
</dbReference>
<dbReference type="InterPro" id="IPR042097">
    <property type="entry name" value="Aminopeptidase_N-like_N_sf"/>
</dbReference>
<evidence type="ECO:0000256" key="4">
    <source>
        <dbReference type="ARBA" id="ARBA00022475"/>
    </source>
</evidence>
<dbReference type="CDD" id="cd09601">
    <property type="entry name" value="M1_APN-Q_like"/>
    <property type="match status" value="1"/>
</dbReference>
<evidence type="ECO:0000256" key="8">
    <source>
        <dbReference type="ARBA" id="ARBA00022801"/>
    </source>
</evidence>
<dbReference type="InterPro" id="IPR045357">
    <property type="entry name" value="Aminopeptidase_N-like_N"/>
</dbReference>
<evidence type="ECO:0000313" key="25">
    <source>
        <dbReference type="EnsemblMetazoa" id="CapteP209320"/>
    </source>
</evidence>
<dbReference type="Gene3D" id="2.60.40.1910">
    <property type="match status" value="1"/>
</dbReference>
<feature type="domain" description="ERAP1-like C-terminal" evidence="22">
    <location>
        <begin position="643"/>
        <end position="961"/>
    </location>
</feature>
<evidence type="ECO:0000256" key="6">
    <source>
        <dbReference type="ARBA" id="ARBA00022692"/>
    </source>
</evidence>
<evidence type="ECO:0000256" key="16">
    <source>
        <dbReference type="PIRSR" id="PIRSR634016-1"/>
    </source>
</evidence>
<dbReference type="InterPro" id="IPR034016">
    <property type="entry name" value="M1_APN-typ"/>
</dbReference>
<feature type="domain" description="Aminopeptidase N-like N-terminal" evidence="23">
    <location>
        <begin position="136"/>
        <end position="327"/>
    </location>
</feature>
<evidence type="ECO:0000313" key="26">
    <source>
        <dbReference type="Proteomes" id="UP000014760"/>
    </source>
</evidence>
<comment type="similarity">
    <text evidence="3 19">Belongs to the peptidase M1 family.</text>
</comment>
<comment type="subcellular location">
    <subcellularLocation>
        <location evidence="1">Cell membrane</location>
    </subcellularLocation>
    <subcellularLocation>
        <location evidence="2">Membrane</location>
        <topology evidence="2">Single-pass type II membrane protein</topology>
    </subcellularLocation>
</comment>
<dbReference type="FunFam" id="2.60.40.1730:FF:000012">
    <property type="entry name" value="Aminopeptidase N"/>
    <property type="match status" value="1"/>
</dbReference>
<keyword evidence="14" id="KW-1015">Disulfide bond</keyword>
<organism evidence="24">
    <name type="scientific">Capitella teleta</name>
    <name type="common">Polychaete worm</name>
    <dbReference type="NCBI Taxonomy" id="283909"/>
    <lineage>
        <taxon>Eukaryota</taxon>
        <taxon>Metazoa</taxon>
        <taxon>Spiralia</taxon>
        <taxon>Lophotrochozoa</taxon>
        <taxon>Annelida</taxon>
        <taxon>Polychaeta</taxon>
        <taxon>Sedentaria</taxon>
        <taxon>Scolecida</taxon>
        <taxon>Capitellidae</taxon>
        <taxon>Capitella</taxon>
    </lineage>
</organism>
<dbReference type="FunFam" id="1.25.50.20:FF:000001">
    <property type="entry name" value="Aminopeptidase"/>
    <property type="match status" value="1"/>
</dbReference>
<keyword evidence="13 19" id="KW-0472">Membrane</keyword>
<accession>R7U3Q4</accession>
<dbReference type="InterPro" id="IPR014782">
    <property type="entry name" value="Peptidase_M1_dom"/>
</dbReference>
<dbReference type="STRING" id="283909.R7U3Q4"/>
<keyword evidence="15" id="KW-0325">Glycoprotein</keyword>
<keyword evidence="9 17" id="KW-0862">Zinc</keyword>
<evidence type="ECO:0000256" key="5">
    <source>
        <dbReference type="ARBA" id="ARBA00022670"/>
    </source>
</evidence>
<keyword evidence="19" id="KW-0031">Aminopeptidase</keyword>
<dbReference type="GO" id="GO:0042277">
    <property type="term" value="F:peptide binding"/>
    <property type="evidence" value="ECO:0007669"/>
    <property type="project" value="TreeGrafter"/>
</dbReference>
<dbReference type="Pfam" id="PF11838">
    <property type="entry name" value="ERAP1_C"/>
    <property type="match status" value="1"/>
</dbReference>
<dbReference type="Proteomes" id="UP000014760">
    <property type="component" value="Unassembled WGS sequence"/>
</dbReference>
<feature type="transmembrane region" description="Helical" evidence="19">
    <location>
        <begin position="39"/>
        <end position="60"/>
    </location>
</feature>
<dbReference type="GO" id="GO:0005886">
    <property type="term" value="C:plasma membrane"/>
    <property type="evidence" value="ECO:0007669"/>
    <property type="project" value="UniProtKB-SubCell"/>
</dbReference>
<reference evidence="26" key="1">
    <citation type="submission" date="2012-12" db="EMBL/GenBank/DDBJ databases">
        <authorList>
            <person name="Hellsten U."/>
            <person name="Grimwood J."/>
            <person name="Chapman J.A."/>
            <person name="Shapiro H."/>
            <person name="Aerts A."/>
            <person name="Otillar R.P."/>
            <person name="Terry A.Y."/>
            <person name="Boore J.L."/>
            <person name="Simakov O."/>
            <person name="Marletaz F."/>
            <person name="Cho S.-J."/>
            <person name="Edsinger-Gonzales E."/>
            <person name="Havlak P."/>
            <person name="Kuo D.-H."/>
            <person name="Larsson T."/>
            <person name="Lv J."/>
            <person name="Arendt D."/>
            <person name="Savage R."/>
            <person name="Osoegawa K."/>
            <person name="de Jong P."/>
            <person name="Lindberg D.R."/>
            <person name="Seaver E.C."/>
            <person name="Weisblat D.A."/>
            <person name="Putnam N.H."/>
            <person name="Grigoriev I.V."/>
            <person name="Rokhsar D.S."/>
        </authorList>
    </citation>
    <scope>NUCLEOTIDE SEQUENCE</scope>
    <source>
        <strain evidence="26">I ESC-2004</strain>
    </source>
</reference>
<keyword evidence="10" id="KW-0735">Signal-anchor</keyword>
<keyword evidence="12 19" id="KW-0482">Metalloprotease</keyword>
<dbReference type="GO" id="GO:0070006">
    <property type="term" value="F:metalloaminopeptidase activity"/>
    <property type="evidence" value="ECO:0007669"/>
    <property type="project" value="TreeGrafter"/>
</dbReference>
<dbReference type="InterPro" id="IPR001930">
    <property type="entry name" value="Peptidase_M1"/>
</dbReference>
<reference evidence="24 26" key="2">
    <citation type="journal article" date="2013" name="Nature">
        <title>Insights into bilaterian evolution from three spiralian genomes.</title>
        <authorList>
            <person name="Simakov O."/>
            <person name="Marletaz F."/>
            <person name="Cho S.J."/>
            <person name="Edsinger-Gonzales E."/>
            <person name="Havlak P."/>
            <person name="Hellsten U."/>
            <person name="Kuo D.H."/>
            <person name="Larsson T."/>
            <person name="Lv J."/>
            <person name="Arendt D."/>
            <person name="Savage R."/>
            <person name="Osoegawa K."/>
            <person name="de Jong P."/>
            <person name="Grimwood J."/>
            <person name="Chapman J.A."/>
            <person name="Shapiro H."/>
            <person name="Aerts A."/>
            <person name="Otillar R.P."/>
            <person name="Terry A.Y."/>
            <person name="Boore J.L."/>
            <person name="Grigoriev I.V."/>
            <person name="Lindberg D.R."/>
            <person name="Seaver E.C."/>
            <person name="Weisblat D.A."/>
            <person name="Putnam N.H."/>
            <person name="Rokhsar D.S."/>
        </authorList>
    </citation>
    <scope>NUCLEOTIDE SEQUENCE</scope>
    <source>
        <strain evidence="24 26">I ESC-2004</strain>
    </source>
</reference>
<dbReference type="PRINTS" id="PR00756">
    <property type="entry name" value="ALADIPTASE"/>
</dbReference>
<feature type="binding site" evidence="17">
    <location>
        <position position="409"/>
    </location>
    <ligand>
        <name>Zn(2+)</name>
        <dbReference type="ChEBI" id="CHEBI:29105"/>
        <note>catalytic</note>
    </ligand>
</feature>
<evidence type="ECO:0000259" key="22">
    <source>
        <dbReference type="Pfam" id="PF11838"/>
    </source>
</evidence>
<dbReference type="AlphaFoldDB" id="R7U3Q4"/>
<dbReference type="InterPro" id="IPR024571">
    <property type="entry name" value="ERAP1-like_C_dom"/>
</dbReference>
<dbReference type="Pfam" id="PF01433">
    <property type="entry name" value="Peptidase_M1"/>
    <property type="match status" value="1"/>
</dbReference>
<dbReference type="FunFam" id="2.60.40.1910:FF:000006">
    <property type="entry name" value="Aminopeptidase"/>
    <property type="match status" value="1"/>
</dbReference>
<feature type="active site" description="Proton acceptor" evidence="16">
    <location>
        <position position="410"/>
    </location>
</feature>
<evidence type="ECO:0000256" key="14">
    <source>
        <dbReference type="ARBA" id="ARBA00023157"/>
    </source>
</evidence>
<reference evidence="25" key="3">
    <citation type="submission" date="2015-06" db="UniProtKB">
        <authorList>
            <consortium name="EnsemblMetazoa"/>
        </authorList>
    </citation>
    <scope>IDENTIFICATION</scope>
</reference>
<dbReference type="Gene3D" id="1.25.50.20">
    <property type="match status" value="1"/>
</dbReference>
<sequence length="986" mass="111761">MPPTGESQLQLTDIGQPNDQTSEIEWGDPKKLRVAKSTVLAVCAGVVVLLVVVIIAVYFAHPDYGKPEYIQVTSSPGQSPYVMVDRSDLSMAVHNFTITSIIMKCTVYYTRVKITLTTVGSTAVPTDVRLPTSLTPIRYDVRLRPDIYSNQPDDFSFTGSITMKFQVVESTHVITLHYRKLEIDGNQISVQNGLSEITVTGVSTDESREFYLIHLSEALTPGTECTVSMKHFEGPLEPDLTGIYYSSYLASDNTTHYLVTSHLQPTDARKVFPCLDEPQLKAIFGFTIERKSSYQSMSNTRIKDTLSLGDDWYSDAYEDTPVMSSYILALVVSDFECSTADNTSVTPPQTTQPTSLSLILSASHVAVPDFAAGAMENWGLIIYRETALLFDPLTASAANKQRVAVVVTHELAHMWFGNLVTPSWWDDIWLNEGFASYMEYTGLSDMYPEWEMENQFVVNSMQYVFALDGLASSHPIYQTVNHPSEISQIFDSITYYKGSCVIRMMKFFLGEETFRKGISKYLSDKSYQAAHHDELFDALAEQAKLEGKDIDVRGIMATWIRQMGYPVVNFTYDSATGDVKVTQEHFLLDRDQEMTTTSEFDYRWDVPVTYATDENGLVGDPEVSWLHHEEDQVTLSIGESVDWFVGNVRQRGYYRVNYDPESWQRLIDQLNTNHSAIHVQNRAQIIDDSFNLGRSGYVDQMLALNATLYMQDEEEYIPWLAAEYTFTYISRMLALTDKIDHFKEYVQRQVSPIYTTLAANEEDNHLKQLLRRAVVRLACGYGLQSCVNASVQSYAVWMENPLNNTVNQNLRSETYCRAVASGGLKEWQFAREQYSIANSGAEKDALAGAMGCSQNTGALNAFLQMAIEEEEIRRGDFRSVLRAVARNPLGRHLAWNFYKYNYNTIFERFGESLFTMSSMVAEITESFSEEYELYDLEAFSEATTNKGSAEFAFQQAIEKTRINIEWRKQHEENLAKWLDIHSSLSG</sequence>
<name>R7U3Q4_CAPTE</name>
<dbReference type="EnsemblMetazoa" id="CapteT209320">
    <property type="protein sequence ID" value="CapteP209320"/>
    <property type="gene ID" value="CapteG209320"/>
</dbReference>
<keyword evidence="8 19" id="KW-0378">Hydrolase</keyword>
<dbReference type="EMBL" id="KB305537">
    <property type="protein sequence ID" value="ELU00955.1"/>
    <property type="molecule type" value="Genomic_DNA"/>
</dbReference>
<dbReference type="GO" id="GO:0008270">
    <property type="term" value="F:zinc ion binding"/>
    <property type="evidence" value="ECO:0007669"/>
    <property type="project" value="UniProtKB-UniRule"/>
</dbReference>
<dbReference type="Gene3D" id="1.10.390.10">
    <property type="entry name" value="Neutral Protease Domain 2"/>
    <property type="match status" value="1"/>
</dbReference>
<gene>
    <name evidence="24" type="ORF">CAPTEDRAFT_209320</name>
</gene>
<evidence type="ECO:0000256" key="12">
    <source>
        <dbReference type="ARBA" id="ARBA00023049"/>
    </source>
</evidence>
<dbReference type="OrthoDB" id="510539at2759"/>
<feature type="binding site" evidence="17">
    <location>
        <position position="432"/>
    </location>
    <ligand>
        <name>Zn(2+)</name>
        <dbReference type="ChEBI" id="CHEBI:29105"/>
        <note>catalytic</note>
    </ligand>
</feature>
<evidence type="ECO:0000256" key="19">
    <source>
        <dbReference type="RuleBase" id="RU364040"/>
    </source>
</evidence>